<feature type="domain" description="GRF-type" evidence="6">
    <location>
        <begin position="35"/>
        <end position="77"/>
    </location>
</feature>
<evidence type="ECO:0000256" key="1">
    <source>
        <dbReference type="ARBA" id="ARBA00022723"/>
    </source>
</evidence>
<evidence type="ECO:0000313" key="8">
    <source>
        <dbReference type="Proteomes" id="UP001293593"/>
    </source>
</evidence>
<dbReference type="PANTHER" id="PTHR33248">
    <property type="entry name" value="ZINC ION-BINDING PROTEIN"/>
    <property type="match status" value="1"/>
</dbReference>
<accession>A0AAE1IVP8</accession>
<feature type="transmembrane region" description="Helical" evidence="5">
    <location>
        <begin position="140"/>
        <end position="159"/>
    </location>
</feature>
<dbReference type="Proteomes" id="UP001293593">
    <property type="component" value="Unassembled WGS sequence"/>
</dbReference>
<keyword evidence="3" id="KW-0862">Zinc</keyword>
<keyword evidence="5" id="KW-0812">Transmembrane</keyword>
<gene>
    <name evidence="7" type="ORF">QN277_007296</name>
</gene>
<name>A0AAE1IVP8_9FABA</name>
<evidence type="ECO:0000313" key="7">
    <source>
        <dbReference type="EMBL" id="KAK4257746.1"/>
    </source>
</evidence>
<dbReference type="EMBL" id="JAWXYG010000012">
    <property type="protein sequence ID" value="KAK4257746.1"/>
    <property type="molecule type" value="Genomic_DNA"/>
</dbReference>
<keyword evidence="2 4" id="KW-0863">Zinc-finger</keyword>
<dbReference type="InterPro" id="IPR010666">
    <property type="entry name" value="Znf_GRF"/>
</dbReference>
<dbReference type="GO" id="GO:0008270">
    <property type="term" value="F:zinc ion binding"/>
    <property type="evidence" value="ECO:0007669"/>
    <property type="project" value="UniProtKB-KW"/>
</dbReference>
<proteinExistence type="predicted"/>
<reference evidence="7" key="1">
    <citation type="submission" date="2023-10" db="EMBL/GenBank/DDBJ databases">
        <title>Chromosome-level genome of the transformable northern wattle, Acacia crassicarpa.</title>
        <authorList>
            <person name="Massaro I."/>
            <person name="Sinha N.R."/>
            <person name="Poethig S."/>
            <person name="Leichty A.R."/>
        </authorList>
    </citation>
    <scope>NUCLEOTIDE SEQUENCE</scope>
    <source>
        <strain evidence="7">Acra3RX</strain>
        <tissue evidence="7">Leaf</tissue>
    </source>
</reference>
<keyword evidence="1" id="KW-0479">Metal-binding</keyword>
<keyword evidence="5" id="KW-0472">Membrane</keyword>
<organism evidence="7 8">
    <name type="scientific">Acacia crassicarpa</name>
    <name type="common">northern wattle</name>
    <dbReference type="NCBI Taxonomy" id="499986"/>
    <lineage>
        <taxon>Eukaryota</taxon>
        <taxon>Viridiplantae</taxon>
        <taxon>Streptophyta</taxon>
        <taxon>Embryophyta</taxon>
        <taxon>Tracheophyta</taxon>
        <taxon>Spermatophyta</taxon>
        <taxon>Magnoliopsida</taxon>
        <taxon>eudicotyledons</taxon>
        <taxon>Gunneridae</taxon>
        <taxon>Pentapetalae</taxon>
        <taxon>rosids</taxon>
        <taxon>fabids</taxon>
        <taxon>Fabales</taxon>
        <taxon>Fabaceae</taxon>
        <taxon>Caesalpinioideae</taxon>
        <taxon>mimosoid clade</taxon>
        <taxon>Acacieae</taxon>
        <taxon>Acacia</taxon>
    </lineage>
</organism>
<dbReference type="Pfam" id="PF06839">
    <property type="entry name" value="Zn_ribbon_GRF"/>
    <property type="match status" value="1"/>
</dbReference>
<evidence type="ECO:0000259" key="6">
    <source>
        <dbReference type="PROSITE" id="PS51999"/>
    </source>
</evidence>
<dbReference type="AlphaFoldDB" id="A0AAE1IVP8"/>
<comment type="caution">
    <text evidence="7">The sequence shown here is derived from an EMBL/GenBank/DDBJ whole genome shotgun (WGS) entry which is preliminary data.</text>
</comment>
<evidence type="ECO:0000256" key="4">
    <source>
        <dbReference type="PROSITE-ProRule" id="PRU01343"/>
    </source>
</evidence>
<protein>
    <recommendedName>
        <fullName evidence="6">GRF-type domain-containing protein</fullName>
    </recommendedName>
</protein>
<evidence type="ECO:0000256" key="5">
    <source>
        <dbReference type="SAM" id="Phobius"/>
    </source>
</evidence>
<keyword evidence="8" id="KW-1185">Reference proteome</keyword>
<evidence type="ECO:0000256" key="2">
    <source>
        <dbReference type="ARBA" id="ARBA00022771"/>
    </source>
</evidence>
<keyword evidence="5" id="KW-1133">Transmembrane helix</keyword>
<evidence type="ECO:0000256" key="3">
    <source>
        <dbReference type="ARBA" id="ARBA00022833"/>
    </source>
</evidence>
<sequence length="160" mass="18189">MGDSTASSISGSRRRVARLRRESRELQYEGPRKICHCGIVAPLCTSWTEQNPGRRFFGCRNYQHGNGCGFFQWHDGQMGERSTEVINELLGYVDRLYDDNAMQGRGANNQVDRNVEAKLSDMYLDMVKLDGRLRKLDGRLRLTICGLVLTLVLVVVYILS</sequence>
<dbReference type="PROSITE" id="PS51999">
    <property type="entry name" value="ZF_GRF"/>
    <property type="match status" value="1"/>
</dbReference>